<reference evidence="1 2" key="1">
    <citation type="submission" date="2016-10" db="EMBL/GenBank/DDBJ databases">
        <authorList>
            <person name="de Groot N.N."/>
        </authorList>
    </citation>
    <scope>NUCLEOTIDE SEQUENCE [LARGE SCALE GENOMIC DNA]</scope>
    <source>
        <strain evidence="1 2">AB35.6</strain>
    </source>
</reference>
<dbReference type="AlphaFoldDB" id="A0A1H4IYY4"/>
<dbReference type="PANTHER" id="PTHR45947">
    <property type="entry name" value="SULFOQUINOVOSYL TRANSFERASE SQD2"/>
    <property type="match status" value="1"/>
</dbReference>
<dbReference type="PANTHER" id="PTHR45947:SF3">
    <property type="entry name" value="SULFOQUINOVOSYL TRANSFERASE SQD2"/>
    <property type="match status" value="1"/>
</dbReference>
<dbReference type="RefSeq" id="WP_074651959.1">
    <property type="nucleotide sequence ID" value="NZ_FNSD01000001.1"/>
</dbReference>
<dbReference type="Pfam" id="PF13692">
    <property type="entry name" value="Glyco_trans_1_4"/>
    <property type="match status" value="1"/>
</dbReference>
<dbReference type="SUPFAM" id="SSF53756">
    <property type="entry name" value="UDP-Glycosyltransferase/glycogen phosphorylase"/>
    <property type="match status" value="1"/>
</dbReference>
<keyword evidence="1" id="KW-0808">Transferase</keyword>
<evidence type="ECO:0000313" key="1">
    <source>
        <dbReference type="EMBL" id="SEB39269.1"/>
    </source>
</evidence>
<dbReference type="Gene3D" id="3.40.50.2000">
    <property type="entry name" value="Glycogen Phosphorylase B"/>
    <property type="match status" value="2"/>
</dbReference>
<dbReference type="InterPro" id="IPR050194">
    <property type="entry name" value="Glycosyltransferase_grp1"/>
</dbReference>
<protein>
    <submittedName>
        <fullName evidence="1">Glycosyltransferase involved in cell wall bisynthesis</fullName>
    </submittedName>
</protein>
<organism evidence="1 2">
    <name type="scientific">Terriglobus roseus</name>
    <dbReference type="NCBI Taxonomy" id="392734"/>
    <lineage>
        <taxon>Bacteria</taxon>
        <taxon>Pseudomonadati</taxon>
        <taxon>Acidobacteriota</taxon>
        <taxon>Terriglobia</taxon>
        <taxon>Terriglobales</taxon>
        <taxon>Acidobacteriaceae</taxon>
        <taxon>Terriglobus</taxon>
    </lineage>
</organism>
<sequence>MSSNEAVLDYNKVALKVAVLTHVLTPHRLPLIQNVARQFTKLRVFVSSPYDEPHKFSLAKGEVDVVIQKSINWAHRFRNRHGYRDVSYINLPYDTWQQLGEFAPDVIISTECGARSVLSTLYRMAHPDVTLIVWAHVTEHTEVARGKLRHAVRRWILKHTDAVFVNGRSGDSYIRSLGFEGQIFTVPYTIDSGLFTRESYSPSSDVRRLLFTGQLIERKGLLPFCMVLSHWCAEHPDKRVIFRIVGDGTEHAALQAVRTPENLDLELLEGTAQEGLSQHYEQADIYVFPSLGDEWGVVVNEAMIAGLPVLGSICSGATDELVVEGETGWLFSPWDVRDMSRALDRSLGATPETLVAMSNNAKKMIAQIAPPRVAATVVEAIARTSKTSAFESAAVSLTESEELTS</sequence>
<dbReference type="CDD" id="cd03801">
    <property type="entry name" value="GT4_PimA-like"/>
    <property type="match status" value="1"/>
</dbReference>
<accession>A0A1H4IYY4</accession>
<dbReference type="Proteomes" id="UP000182409">
    <property type="component" value="Unassembled WGS sequence"/>
</dbReference>
<proteinExistence type="predicted"/>
<dbReference type="OrthoDB" id="9795068at2"/>
<gene>
    <name evidence="1" type="ORF">SAMN05443244_0222</name>
</gene>
<dbReference type="EMBL" id="FNSD01000001">
    <property type="protein sequence ID" value="SEB39269.1"/>
    <property type="molecule type" value="Genomic_DNA"/>
</dbReference>
<dbReference type="GO" id="GO:0016757">
    <property type="term" value="F:glycosyltransferase activity"/>
    <property type="evidence" value="ECO:0007669"/>
    <property type="project" value="TreeGrafter"/>
</dbReference>
<evidence type="ECO:0000313" key="2">
    <source>
        <dbReference type="Proteomes" id="UP000182409"/>
    </source>
</evidence>
<name>A0A1H4IYY4_9BACT</name>